<dbReference type="InterPro" id="IPR051310">
    <property type="entry name" value="MCP_chemotaxis"/>
</dbReference>
<evidence type="ECO:0000256" key="6">
    <source>
        <dbReference type="SAM" id="Phobius"/>
    </source>
</evidence>
<dbReference type="GO" id="GO:0004888">
    <property type="term" value="F:transmembrane signaling receptor activity"/>
    <property type="evidence" value="ECO:0007669"/>
    <property type="project" value="InterPro"/>
</dbReference>
<keyword evidence="8" id="KW-0675">Receptor</keyword>
<dbReference type="Pfam" id="PF00015">
    <property type="entry name" value="MCPsignal"/>
    <property type="match status" value="1"/>
</dbReference>
<comment type="subcellular location">
    <subcellularLocation>
        <location evidence="1">Membrane</location>
    </subcellularLocation>
</comment>
<dbReference type="CDD" id="cd11386">
    <property type="entry name" value="MCP_signal"/>
    <property type="match status" value="1"/>
</dbReference>
<feature type="transmembrane region" description="Helical" evidence="6">
    <location>
        <begin position="84"/>
        <end position="104"/>
    </location>
</feature>
<accession>A0A840G0A1</accession>
<dbReference type="PANTHER" id="PTHR43531:SF14">
    <property type="entry name" value="METHYL-ACCEPTING CHEMOTAXIS PROTEIN I-RELATED"/>
    <property type="match status" value="1"/>
</dbReference>
<feature type="coiled-coil region" evidence="5">
    <location>
        <begin position="158"/>
        <end position="185"/>
    </location>
</feature>
<proteinExistence type="inferred from homology"/>
<evidence type="ECO:0000313" key="8">
    <source>
        <dbReference type="EMBL" id="MBB4224737.1"/>
    </source>
</evidence>
<dbReference type="Pfam" id="PF12729">
    <property type="entry name" value="4HB_MCP_1"/>
    <property type="match status" value="1"/>
</dbReference>
<keyword evidence="5" id="KW-0175">Coiled coil</keyword>
<keyword evidence="4" id="KW-0807">Transducer</keyword>
<dbReference type="Gene3D" id="1.10.287.950">
    <property type="entry name" value="Methyl-accepting chemotaxis protein"/>
    <property type="match status" value="1"/>
</dbReference>
<evidence type="ECO:0000256" key="1">
    <source>
        <dbReference type="ARBA" id="ARBA00004370"/>
    </source>
</evidence>
<dbReference type="SMART" id="SM00283">
    <property type="entry name" value="MA"/>
    <property type="match status" value="1"/>
</dbReference>
<keyword evidence="2" id="KW-0488">Methylation</keyword>
<evidence type="ECO:0000256" key="2">
    <source>
        <dbReference type="ARBA" id="ARBA00022481"/>
    </source>
</evidence>
<feature type="coiled-coil region" evidence="5">
    <location>
        <begin position="369"/>
        <end position="396"/>
    </location>
</feature>
<reference evidence="8 9" key="1">
    <citation type="submission" date="2020-08" db="EMBL/GenBank/DDBJ databases">
        <title>Genomic Encyclopedia of Type Strains, Phase IV (KMG-V): Genome sequencing to study the core and pangenomes of soil and plant-associated prokaryotes.</title>
        <authorList>
            <person name="Whitman W."/>
        </authorList>
    </citation>
    <scope>NUCLEOTIDE SEQUENCE [LARGE SCALE GENOMIC DNA]</scope>
    <source>
        <strain evidence="8 9">34/80</strain>
    </source>
</reference>
<feature type="transmembrane region" description="Helical" evidence="6">
    <location>
        <begin position="267"/>
        <end position="289"/>
    </location>
</feature>
<dbReference type="FunFam" id="1.10.287.950:FF:000001">
    <property type="entry name" value="Methyl-accepting chemotaxis sensory transducer"/>
    <property type="match status" value="1"/>
</dbReference>
<evidence type="ECO:0000256" key="4">
    <source>
        <dbReference type="PROSITE-ProRule" id="PRU00284"/>
    </source>
</evidence>
<feature type="domain" description="Methyl-accepting transducer" evidence="7">
    <location>
        <begin position="350"/>
        <end position="579"/>
    </location>
</feature>
<organism evidence="8 9">
    <name type="scientific">Variovorax guangxiensis</name>
    <dbReference type="NCBI Taxonomy" id="1775474"/>
    <lineage>
        <taxon>Bacteria</taxon>
        <taxon>Pseudomonadati</taxon>
        <taxon>Pseudomonadota</taxon>
        <taxon>Betaproteobacteria</taxon>
        <taxon>Burkholderiales</taxon>
        <taxon>Comamonadaceae</taxon>
        <taxon>Variovorax</taxon>
    </lineage>
</organism>
<sequence>MRQRQAHTAGLPKECPGIFFVNKFDEFVIKKKAAHGLKNLKSRPKRKARNSRRLKSAQFRRRLLRSRFSYPDTGPMKNISTRKLLAGTFTILALLVLLVSLLALRSLNAADHRFSSYVAGIAHRKALTAEIGIAASRRAIGVREMVLVQSAAERDRAKAMAVDSNEKLQSALKQLKKALDTESDVTQRERAIFEKMEKTEREYLPIALSIVELAAAGKREEAIERMNTACRPLLLQLLLASVEYADYNAEISQKDVEASAAAYSRQLTLLLALSCFAVLAAVALGVFIARRLFSALGGEPAMLSVAAHRVADGDLSEIDGAHEAPQGSVLASMVAMRRQLVALIGQVRSCADSIAVASAEIAQGNNDLSRRTEAEASSLQETAASMEELNAAVRRNAASATEANRLAHGASNVAMRGGEVVVQVVETMKSINDGSKRIADIIGVIDGIAFQTNILALNAAVEAARAGEKGRGFAVVASEVRSLAGRSADAAKEIKALIGASVDRVEAGSALVDRAGTTMAEVVDSIRRVANIVGEISTASSAQSAGVAQVNAAVTQLDQATQQNAALVEQSAAAAQSMNIQVEQLMQAVSAFRVGKARPDAVAERAAEPVLRLSADSALA</sequence>
<comment type="caution">
    <text evidence="8">The sequence shown here is derived from an EMBL/GenBank/DDBJ whole genome shotgun (WGS) entry which is preliminary data.</text>
</comment>
<evidence type="ECO:0000313" key="9">
    <source>
        <dbReference type="Proteomes" id="UP000524450"/>
    </source>
</evidence>
<dbReference type="InterPro" id="IPR004089">
    <property type="entry name" value="MCPsignal_dom"/>
</dbReference>
<name>A0A840G0A1_9BURK</name>
<comment type="similarity">
    <text evidence="3">Belongs to the methyl-accepting chemotaxis (MCP) protein family.</text>
</comment>
<evidence type="ECO:0000259" key="7">
    <source>
        <dbReference type="PROSITE" id="PS50111"/>
    </source>
</evidence>
<dbReference type="EMBL" id="JACIFZ010000008">
    <property type="protein sequence ID" value="MBB4224737.1"/>
    <property type="molecule type" value="Genomic_DNA"/>
</dbReference>
<dbReference type="GO" id="GO:0006935">
    <property type="term" value="P:chemotaxis"/>
    <property type="evidence" value="ECO:0007669"/>
    <property type="project" value="InterPro"/>
</dbReference>
<gene>
    <name evidence="8" type="ORF">GGD71_005533</name>
</gene>
<dbReference type="PROSITE" id="PS50111">
    <property type="entry name" value="CHEMOTAXIS_TRANSDUC_2"/>
    <property type="match status" value="1"/>
</dbReference>
<dbReference type="SUPFAM" id="SSF58104">
    <property type="entry name" value="Methyl-accepting chemotaxis protein (MCP) signaling domain"/>
    <property type="match status" value="1"/>
</dbReference>
<dbReference type="RefSeq" id="WP_311737061.1">
    <property type="nucleotide sequence ID" value="NZ_JACIFZ010000008.1"/>
</dbReference>
<evidence type="ECO:0000256" key="5">
    <source>
        <dbReference type="SAM" id="Coils"/>
    </source>
</evidence>
<dbReference type="InterPro" id="IPR024478">
    <property type="entry name" value="HlyB_4HB_MCP"/>
</dbReference>
<protein>
    <submittedName>
        <fullName evidence="8">Methyl-accepting chemotaxis protein-1 (Serine sensor receptor)</fullName>
    </submittedName>
</protein>
<dbReference type="InterPro" id="IPR004090">
    <property type="entry name" value="Chemotax_Me-accpt_rcpt"/>
</dbReference>
<keyword evidence="6" id="KW-1133">Transmembrane helix</keyword>
<dbReference type="Proteomes" id="UP000524450">
    <property type="component" value="Unassembled WGS sequence"/>
</dbReference>
<dbReference type="PRINTS" id="PR00260">
    <property type="entry name" value="CHEMTRNSDUCR"/>
</dbReference>
<dbReference type="AlphaFoldDB" id="A0A840G0A1"/>
<dbReference type="PANTHER" id="PTHR43531">
    <property type="entry name" value="PROTEIN ICFG"/>
    <property type="match status" value="1"/>
</dbReference>
<dbReference type="GO" id="GO:0005886">
    <property type="term" value="C:plasma membrane"/>
    <property type="evidence" value="ECO:0007669"/>
    <property type="project" value="TreeGrafter"/>
</dbReference>
<keyword evidence="6" id="KW-0472">Membrane</keyword>
<keyword evidence="6" id="KW-0812">Transmembrane</keyword>
<evidence type="ECO:0000256" key="3">
    <source>
        <dbReference type="ARBA" id="ARBA00029447"/>
    </source>
</evidence>
<dbReference type="GO" id="GO:0007165">
    <property type="term" value="P:signal transduction"/>
    <property type="evidence" value="ECO:0007669"/>
    <property type="project" value="UniProtKB-KW"/>
</dbReference>